<dbReference type="Gene3D" id="1.10.287.130">
    <property type="match status" value="1"/>
</dbReference>
<feature type="domain" description="PAC" evidence="16">
    <location>
        <begin position="788"/>
        <end position="838"/>
    </location>
</feature>
<dbReference type="Proteomes" id="UP001576774">
    <property type="component" value="Unassembled WGS sequence"/>
</dbReference>
<dbReference type="InterPro" id="IPR013656">
    <property type="entry name" value="PAS_4"/>
</dbReference>
<feature type="domain" description="PAS" evidence="15">
    <location>
        <begin position="580"/>
        <end position="623"/>
    </location>
</feature>
<dbReference type="Gene3D" id="3.40.50.2300">
    <property type="match status" value="1"/>
</dbReference>
<dbReference type="SMART" id="SM00086">
    <property type="entry name" value="PAC"/>
    <property type="match status" value="5"/>
</dbReference>
<evidence type="ECO:0000256" key="7">
    <source>
        <dbReference type="ARBA" id="ARBA00022777"/>
    </source>
</evidence>
<dbReference type="InterPro" id="IPR005467">
    <property type="entry name" value="His_kinase_dom"/>
</dbReference>
<evidence type="ECO:0000256" key="6">
    <source>
        <dbReference type="ARBA" id="ARBA00022692"/>
    </source>
</evidence>
<dbReference type="InterPro" id="IPR003661">
    <property type="entry name" value="HisK_dim/P_dom"/>
</dbReference>
<name>A0ABV4X5X6_9CYAN</name>
<sequence>MKRSYWYKYFQWLRRQTLHHWLPLLLGIVATLAVFGLWQQLLIQEQQHIEQLVQQEATAIESEFKEELTERVLALQRMAKRWQTGSRTTKAFWEADAAALVKDFDEYQAIRANAHAGAIELIVPSSNIYWMVASPREKPKTQNLNLNQNAVRQAALKLAQTRRQPILSRHILNSEGNQEFLAVIPLFTADRLDGFILAVFPIPALLDTTLRVAKGYQLKVYENQELIYSQGSQIKSPFFKKIIPITVYNLNWKLEILTNPALIDTKHFLLPNIVLFSGLIAAWTLALTVFLAQKSEKQIQKTKKINQRLQIEIIERRQVEETWRESETRYRQLIDHLNAGFVVHAPDTSISLCNLTACNLLGLSLDQMLGKSAIDPAWHFIREDGTIMPEEEYPVNRVLSTGISLENYVLGISRDSEPNVWVLVTAFPEFDLKNQLKQIVVTFIDISNLKQAEAELREMTGVLENAVSGISKLDVQGRYLYVNRTYASITGYQPEEMIGMSWQLTVHPDELEKMIANYHQMVQEGRVEVETRGIRRDGSVFYKQLVMIACYDEQYQLSGHYCFMKDISDRKLAELALKKESLRSKTLFDMSMDGIVAMNHRGDVVQTSPSFARMIGYTIEETLKLNVADWDAQWTEEELQVFINREEVIPLFETRHRRKDGSIYDVEISWNRVELEDQRINFCICRDISDRKQAEETLRISQARFAGILEIANDAIISVDINQRITLFNQGAEKIFGYKADEILGQPLDQLLPSRFANVHHDHVNNFGQSSGKARRMGGVETYRPVGERGEIFARRKDGSEFPAEASISKLQLGGETVFTAFLRDISDRKRMEDDRQQAEAALRQSEARFQAFMNHSPTPAWITDDKGIILYLSQTYYQTFLVPIENSVGKSIFEIYPQIVAQQFLENIQTVAETKQVVEAIEVAPRRDGEMGNFLVYKFPIPDPSGQTLVGGVAIDVTLQHRAEEALRQSEATKQAIIEAIPDLLIRMRSDGNYLNFVSNSDFNIVNPDQIRHDVNVFDILPNELAQIRFDHTQQAVKTGKMQVYEQQIFIKEQLCYEEVRIVPLQQDQVLVMVRDITDRKRAEIELKHQKEILQAMFDHIPIMVAMFNQKNMIEFVNPELQKVLGWSLEEWQQRNILIECYPDPAYRQEVINHMMAANGKWKDCITLTASGETLHTSWANVRLSNGYYLGIGQDITDRKHFEIKLQQAKEAAEVANQAKSIFLANMSHELRTPLNVILGFSQVMSHDLSLNSEQQENLQIIRRSGDHLLNLINDVLDLSKIEAGHTTINLCNIDLVALLHSLRSMFGQRAIARDLDFNFHIDPLLPQYITTDASKLRQILINLLSNAIKFTKRGGITLRVKLDNKQQEVKNNTANNSMPQNLYFLIFEVEDTGSGIAQKDLNAIFDAFVQAEAGRGTTEGTGLGLTISRKLARLLGGEINATSTVGTGSIFRLILPIEIATNADIQLEQNDRQVIGLVPNQPKYRILVVDDQAENRLLLVKLLTQLGLDVREAINGQDAIAIWKEWQPHLIWMDIRMPVLNGYEAAKWIRAQENLLRESEADVEHEESKLNVQHQRSIIIALTAHASQSDRELALAAGCDDFISKPFQEETLFEKMAKYLGISYIYAENEPQLPNQTDLSLTQALTTESLSVMSEEWIAELNFKALSCDQDAVLELIDQIPEAHSQLAAGLRQLTQNFEFPRIVELANQPLNWES</sequence>
<evidence type="ECO:0000259" key="17">
    <source>
        <dbReference type="PROSITE" id="PS50839"/>
    </source>
</evidence>
<proteinExistence type="predicted"/>
<keyword evidence="9" id="KW-0902">Two-component regulatory system</keyword>
<dbReference type="PROSITE" id="PS50110">
    <property type="entry name" value="RESPONSE_REGULATORY"/>
    <property type="match status" value="1"/>
</dbReference>
<comment type="subcellular location">
    <subcellularLocation>
        <location evidence="2">Membrane</location>
    </subcellularLocation>
</comment>
<comment type="caution">
    <text evidence="18">The sequence shown here is derived from an EMBL/GenBank/DDBJ whole genome shotgun (WGS) entry which is preliminary data.</text>
</comment>
<comment type="catalytic activity">
    <reaction evidence="1">
        <text>ATP + protein L-histidine = ADP + protein N-phospho-L-histidine.</text>
        <dbReference type="EC" id="2.7.13.3"/>
    </reaction>
</comment>
<dbReference type="PANTHER" id="PTHR43047">
    <property type="entry name" value="TWO-COMPONENT HISTIDINE PROTEIN KINASE"/>
    <property type="match status" value="1"/>
</dbReference>
<evidence type="ECO:0000259" key="15">
    <source>
        <dbReference type="PROSITE" id="PS50112"/>
    </source>
</evidence>
<keyword evidence="7" id="KW-0418">Kinase</keyword>
<dbReference type="SUPFAM" id="SSF55785">
    <property type="entry name" value="PYP-like sensor domain (PAS domain)"/>
    <property type="match status" value="7"/>
</dbReference>
<dbReference type="Pfam" id="PF13426">
    <property type="entry name" value="PAS_9"/>
    <property type="match status" value="2"/>
</dbReference>
<feature type="domain" description="PAS" evidence="15">
    <location>
        <begin position="701"/>
        <end position="746"/>
    </location>
</feature>
<dbReference type="CDD" id="cd00082">
    <property type="entry name" value="HisKA"/>
    <property type="match status" value="1"/>
</dbReference>
<keyword evidence="4 11" id="KW-0597">Phosphoprotein</keyword>
<evidence type="ECO:0000256" key="10">
    <source>
        <dbReference type="ARBA" id="ARBA00023136"/>
    </source>
</evidence>
<dbReference type="Gene3D" id="3.30.450.350">
    <property type="entry name" value="CHASE domain"/>
    <property type="match status" value="1"/>
</dbReference>
<dbReference type="InterPro" id="IPR042240">
    <property type="entry name" value="CHASE_sf"/>
</dbReference>
<dbReference type="InterPro" id="IPR036097">
    <property type="entry name" value="HisK_dim/P_sf"/>
</dbReference>
<dbReference type="InterPro" id="IPR011006">
    <property type="entry name" value="CheY-like_superfamily"/>
</dbReference>
<dbReference type="NCBIfam" id="TIGR00229">
    <property type="entry name" value="sensory_box"/>
    <property type="match status" value="6"/>
</dbReference>
<evidence type="ECO:0000259" key="13">
    <source>
        <dbReference type="PROSITE" id="PS50109"/>
    </source>
</evidence>
<evidence type="ECO:0000313" key="18">
    <source>
        <dbReference type="EMBL" id="MFB2877588.1"/>
    </source>
</evidence>
<dbReference type="RefSeq" id="WP_413270687.1">
    <property type="nucleotide sequence ID" value="NZ_JBHFNQ010000093.1"/>
</dbReference>
<feature type="transmembrane region" description="Helical" evidence="12">
    <location>
        <begin position="20"/>
        <end position="38"/>
    </location>
</feature>
<dbReference type="PROSITE" id="PS50112">
    <property type="entry name" value="PAS"/>
    <property type="match status" value="6"/>
</dbReference>
<feature type="modified residue" description="4-aspartylphosphate" evidence="11">
    <location>
        <position position="1536"/>
    </location>
</feature>
<dbReference type="InterPro" id="IPR001610">
    <property type="entry name" value="PAC"/>
</dbReference>
<gene>
    <name evidence="18" type="ORF">ACE1CC_12105</name>
</gene>
<dbReference type="InterPro" id="IPR004358">
    <property type="entry name" value="Sig_transdc_His_kin-like_C"/>
</dbReference>
<dbReference type="Pfam" id="PF02518">
    <property type="entry name" value="HATPase_c"/>
    <property type="match status" value="1"/>
</dbReference>
<dbReference type="InterPro" id="IPR000700">
    <property type="entry name" value="PAS-assoc_C"/>
</dbReference>
<evidence type="ECO:0000256" key="2">
    <source>
        <dbReference type="ARBA" id="ARBA00004370"/>
    </source>
</evidence>
<evidence type="ECO:0000256" key="1">
    <source>
        <dbReference type="ARBA" id="ARBA00000085"/>
    </source>
</evidence>
<dbReference type="CDD" id="cd00130">
    <property type="entry name" value="PAS"/>
    <property type="match status" value="6"/>
</dbReference>
<dbReference type="PANTHER" id="PTHR43047:SF72">
    <property type="entry name" value="OSMOSENSING HISTIDINE PROTEIN KINASE SLN1"/>
    <property type="match status" value="1"/>
</dbReference>
<dbReference type="CDD" id="cd16922">
    <property type="entry name" value="HATPase_EvgS-ArcB-TorS-like"/>
    <property type="match status" value="1"/>
</dbReference>
<feature type="domain" description="Response regulatory" evidence="14">
    <location>
        <begin position="1487"/>
        <end position="1622"/>
    </location>
</feature>
<keyword evidence="5" id="KW-0808">Transferase</keyword>
<dbReference type="Pfam" id="PF08448">
    <property type="entry name" value="PAS_4"/>
    <property type="match status" value="1"/>
</dbReference>
<evidence type="ECO:0000256" key="3">
    <source>
        <dbReference type="ARBA" id="ARBA00012438"/>
    </source>
</evidence>
<feature type="domain" description="PAS" evidence="15">
    <location>
        <begin position="846"/>
        <end position="916"/>
    </location>
</feature>
<keyword evidence="6 12" id="KW-0812">Transmembrane</keyword>
<dbReference type="SUPFAM" id="SSF47384">
    <property type="entry name" value="Homodimeric domain of signal transducing histidine kinase"/>
    <property type="match status" value="1"/>
</dbReference>
<evidence type="ECO:0000259" key="14">
    <source>
        <dbReference type="PROSITE" id="PS50110"/>
    </source>
</evidence>
<reference evidence="18 19" key="1">
    <citation type="submission" date="2024-09" db="EMBL/GenBank/DDBJ databases">
        <title>Floridaenema gen nov. (Aerosakkonemataceae, Aerosakkonematales ord. nov., Cyanobacteria) from benthic tropical and subtropical fresh waters, with the description of four new species.</title>
        <authorList>
            <person name="Moretto J.A."/>
            <person name="Berthold D.E."/>
            <person name="Lefler F.W."/>
            <person name="Huang I.-S."/>
            <person name="Laughinghouse H. IV."/>
        </authorList>
    </citation>
    <scope>NUCLEOTIDE SEQUENCE [LARGE SCALE GENOMIC DNA]</scope>
    <source>
        <strain evidence="18 19">BLCC-F46</strain>
    </source>
</reference>
<dbReference type="Pfam" id="PF00072">
    <property type="entry name" value="Response_reg"/>
    <property type="match status" value="1"/>
</dbReference>
<keyword evidence="10 12" id="KW-0472">Membrane</keyword>
<dbReference type="InterPro" id="IPR036890">
    <property type="entry name" value="HATPase_C_sf"/>
</dbReference>
<evidence type="ECO:0000256" key="8">
    <source>
        <dbReference type="ARBA" id="ARBA00022989"/>
    </source>
</evidence>
<dbReference type="InterPro" id="IPR001789">
    <property type="entry name" value="Sig_transdc_resp-reg_receiver"/>
</dbReference>
<dbReference type="Gene3D" id="3.30.450.20">
    <property type="entry name" value="PAS domain"/>
    <property type="match status" value="7"/>
</dbReference>
<evidence type="ECO:0000313" key="19">
    <source>
        <dbReference type="Proteomes" id="UP001576774"/>
    </source>
</evidence>
<feature type="domain" description="PAC" evidence="16">
    <location>
        <begin position="406"/>
        <end position="458"/>
    </location>
</feature>
<dbReference type="CDD" id="cd17546">
    <property type="entry name" value="REC_hyHK_CKI1_RcsC-like"/>
    <property type="match status" value="1"/>
</dbReference>
<dbReference type="Pfam" id="PF00512">
    <property type="entry name" value="HisKA"/>
    <property type="match status" value="1"/>
</dbReference>
<evidence type="ECO:0000256" key="5">
    <source>
        <dbReference type="ARBA" id="ARBA00022679"/>
    </source>
</evidence>
<dbReference type="EC" id="2.7.13.3" evidence="3"/>
<dbReference type="SMART" id="SM00387">
    <property type="entry name" value="HATPase_c"/>
    <property type="match status" value="1"/>
</dbReference>
<dbReference type="SUPFAM" id="SSF55874">
    <property type="entry name" value="ATPase domain of HSP90 chaperone/DNA topoisomerase II/histidine kinase"/>
    <property type="match status" value="1"/>
</dbReference>
<dbReference type="InterPro" id="IPR000014">
    <property type="entry name" value="PAS"/>
</dbReference>
<dbReference type="PROSITE" id="PS50113">
    <property type="entry name" value="PAC"/>
    <property type="match status" value="3"/>
</dbReference>
<evidence type="ECO:0000256" key="9">
    <source>
        <dbReference type="ARBA" id="ARBA00023012"/>
    </source>
</evidence>
<organism evidence="18 19">
    <name type="scientific">Floridaenema aerugineum BLCC-F46</name>
    <dbReference type="NCBI Taxonomy" id="3153654"/>
    <lineage>
        <taxon>Bacteria</taxon>
        <taxon>Bacillati</taxon>
        <taxon>Cyanobacteriota</taxon>
        <taxon>Cyanophyceae</taxon>
        <taxon>Oscillatoriophycideae</taxon>
        <taxon>Aerosakkonematales</taxon>
        <taxon>Aerosakkonemataceae</taxon>
        <taxon>Floridanema</taxon>
        <taxon>Floridanema aerugineum</taxon>
    </lineage>
</organism>
<dbReference type="Pfam" id="PF00989">
    <property type="entry name" value="PAS"/>
    <property type="match status" value="3"/>
</dbReference>
<dbReference type="SMART" id="SM00091">
    <property type="entry name" value="PAS"/>
    <property type="match status" value="6"/>
</dbReference>
<keyword evidence="19" id="KW-1185">Reference proteome</keyword>
<dbReference type="InterPro" id="IPR003594">
    <property type="entry name" value="HATPase_dom"/>
</dbReference>
<evidence type="ECO:0000256" key="11">
    <source>
        <dbReference type="PROSITE-ProRule" id="PRU00169"/>
    </source>
</evidence>
<feature type="domain" description="PAS" evidence="15">
    <location>
        <begin position="326"/>
        <end position="402"/>
    </location>
</feature>
<evidence type="ECO:0000259" key="16">
    <source>
        <dbReference type="PROSITE" id="PS50113"/>
    </source>
</evidence>
<keyword evidence="8 12" id="KW-1133">Transmembrane helix</keyword>
<dbReference type="PROSITE" id="PS50109">
    <property type="entry name" value="HIS_KIN"/>
    <property type="match status" value="1"/>
</dbReference>
<dbReference type="EMBL" id="JBHFNQ010000093">
    <property type="protein sequence ID" value="MFB2877588.1"/>
    <property type="molecule type" value="Genomic_DNA"/>
</dbReference>
<feature type="domain" description="PAS" evidence="15">
    <location>
        <begin position="455"/>
        <end position="525"/>
    </location>
</feature>
<dbReference type="InterPro" id="IPR013767">
    <property type="entry name" value="PAS_fold"/>
</dbReference>
<feature type="domain" description="Histidine kinase" evidence="13">
    <location>
        <begin position="1227"/>
        <end position="1461"/>
    </location>
</feature>
<feature type="domain" description="PAS" evidence="15">
    <location>
        <begin position="1091"/>
        <end position="1141"/>
    </location>
</feature>
<evidence type="ECO:0000256" key="4">
    <source>
        <dbReference type="ARBA" id="ARBA00022553"/>
    </source>
</evidence>
<feature type="domain" description="CHASE" evidence="17">
    <location>
        <begin position="119"/>
        <end position="210"/>
    </location>
</feature>
<dbReference type="InterPro" id="IPR035965">
    <property type="entry name" value="PAS-like_dom_sf"/>
</dbReference>
<dbReference type="SUPFAM" id="SSF52172">
    <property type="entry name" value="CheY-like"/>
    <property type="match status" value="1"/>
</dbReference>
<dbReference type="InterPro" id="IPR006189">
    <property type="entry name" value="CHASE_dom"/>
</dbReference>
<feature type="domain" description="PAC" evidence="16">
    <location>
        <begin position="527"/>
        <end position="579"/>
    </location>
</feature>
<dbReference type="Gene3D" id="3.30.565.10">
    <property type="entry name" value="Histidine kinase-like ATPase, C-terminal domain"/>
    <property type="match status" value="1"/>
</dbReference>
<accession>A0ABV4X5X6</accession>
<dbReference type="PRINTS" id="PR00344">
    <property type="entry name" value="BCTRLSENSOR"/>
</dbReference>
<dbReference type="PROSITE" id="PS50839">
    <property type="entry name" value="CHASE"/>
    <property type="match status" value="1"/>
</dbReference>
<dbReference type="SMART" id="SM00448">
    <property type="entry name" value="REC"/>
    <property type="match status" value="1"/>
</dbReference>
<evidence type="ECO:0000256" key="12">
    <source>
        <dbReference type="SAM" id="Phobius"/>
    </source>
</evidence>
<protein>
    <recommendedName>
        <fullName evidence="3">histidine kinase</fullName>
        <ecNumber evidence="3">2.7.13.3</ecNumber>
    </recommendedName>
</protein>
<dbReference type="SMART" id="SM00388">
    <property type="entry name" value="HisKA"/>
    <property type="match status" value="1"/>
</dbReference>